<dbReference type="GO" id="GO:0001822">
    <property type="term" value="P:kidney development"/>
    <property type="evidence" value="ECO:0007669"/>
    <property type="project" value="Ensembl"/>
</dbReference>
<dbReference type="OrthoDB" id="6022054at2759"/>
<evidence type="ECO:0000256" key="3">
    <source>
        <dbReference type="ARBA" id="ARBA00022777"/>
    </source>
</evidence>
<dbReference type="Ensembl" id="ENSNNAT00000005301.1">
    <property type="protein sequence ID" value="ENSNNAP00000005075.1"/>
    <property type="gene ID" value="ENSNNAG00000003400.1"/>
</dbReference>
<dbReference type="GO" id="GO:0019205">
    <property type="term" value="F:nucleobase-containing compound kinase activity"/>
    <property type="evidence" value="ECO:0007669"/>
    <property type="project" value="InterPro"/>
</dbReference>
<name>A0A8C6VFP0_NAJNA</name>
<dbReference type="PANTHER" id="PTHR15154:SF2">
    <property type="entry name" value="HAMARTIN"/>
    <property type="match status" value="1"/>
</dbReference>
<dbReference type="GO" id="GO:0042030">
    <property type="term" value="F:ATPase inhibitor activity"/>
    <property type="evidence" value="ECO:0007669"/>
    <property type="project" value="Ensembl"/>
</dbReference>
<dbReference type="PANTHER" id="PTHR15154">
    <property type="entry name" value="HAMARTIN"/>
    <property type="match status" value="1"/>
</dbReference>
<dbReference type="GO" id="GO:0005765">
    <property type="term" value="C:lysosomal membrane"/>
    <property type="evidence" value="ECO:0007669"/>
    <property type="project" value="Ensembl"/>
</dbReference>
<dbReference type="OMA" id="NRMASYS"/>
<dbReference type="InterPro" id="IPR027417">
    <property type="entry name" value="P-loop_NTPase"/>
</dbReference>
<dbReference type="GO" id="GO:0005524">
    <property type="term" value="F:ATP binding"/>
    <property type="evidence" value="ECO:0007669"/>
    <property type="project" value="InterPro"/>
</dbReference>
<dbReference type="GO" id="GO:0002250">
    <property type="term" value="P:adaptive immune response"/>
    <property type="evidence" value="ECO:0007669"/>
    <property type="project" value="Ensembl"/>
</dbReference>
<keyword evidence="3" id="KW-0418">Kinase</keyword>
<feature type="coiled-coil region" evidence="4">
    <location>
        <begin position="868"/>
        <end position="972"/>
    </location>
</feature>
<dbReference type="GO" id="GO:0042552">
    <property type="term" value="P:myelination"/>
    <property type="evidence" value="ECO:0007669"/>
    <property type="project" value="Ensembl"/>
</dbReference>
<evidence type="ECO:0000256" key="5">
    <source>
        <dbReference type="SAM" id="MobiDB-lite"/>
    </source>
</evidence>
<dbReference type="GeneTree" id="ENSGT00390000014148"/>
<dbReference type="GO" id="GO:1904262">
    <property type="term" value="P:negative regulation of TORC1 signaling"/>
    <property type="evidence" value="ECO:0007669"/>
    <property type="project" value="Ensembl"/>
</dbReference>
<dbReference type="GO" id="GO:0050808">
    <property type="term" value="P:synapse organization"/>
    <property type="evidence" value="ECO:0007669"/>
    <property type="project" value="Ensembl"/>
</dbReference>
<dbReference type="GO" id="GO:0009267">
    <property type="term" value="P:cellular response to starvation"/>
    <property type="evidence" value="ECO:0007669"/>
    <property type="project" value="Ensembl"/>
</dbReference>
<dbReference type="GO" id="GO:0006813">
    <property type="term" value="P:potassium ion transport"/>
    <property type="evidence" value="ECO:0007669"/>
    <property type="project" value="Ensembl"/>
</dbReference>
<dbReference type="GO" id="GO:0044183">
    <property type="term" value="F:protein folding chaperone"/>
    <property type="evidence" value="ECO:0007669"/>
    <property type="project" value="Ensembl"/>
</dbReference>
<feature type="compositionally biased region" description="Low complexity" evidence="5">
    <location>
        <begin position="1010"/>
        <end position="1028"/>
    </location>
</feature>
<dbReference type="Proteomes" id="UP000694559">
    <property type="component" value="Unplaced"/>
</dbReference>
<dbReference type="GO" id="GO:0051894">
    <property type="term" value="P:positive regulation of focal adhesion assembly"/>
    <property type="evidence" value="ECO:0007669"/>
    <property type="project" value="Ensembl"/>
</dbReference>
<dbReference type="SUPFAM" id="SSF48371">
    <property type="entry name" value="ARM repeat"/>
    <property type="match status" value="1"/>
</dbReference>
<feature type="compositionally biased region" description="Polar residues" evidence="5">
    <location>
        <begin position="1000"/>
        <end position="1009"/>
    </location>
</feature>
<reference evidence="6" key="1">
    <citation type="submission" date="2025-08" db="UniProtKB">
        <authorList>
            <consortium name="Ensembl"/>
        </authorList>
    </citation>
    <scope>IDENTIFICATION</scope>
</reference>
<dbReference type="GO" id="GO:0008306">
    <property type="term" value="P:associative learning"/>
    <property type="evidence" value="ECO:0007669"/>
    <property type="project" value="Ensembl"/>
</dbReference>
<proteinExistence type="predicted"/>
<dbReference type="GO" id="GO:0051492">
    <property type="term" value="P:regulation of stress fiber assembly"/>
    <property type="evidence" value="ECO:0007669"/>
    <property type="project" value="Ensembl"/>
</dbReference>
<dbReference type="InterPro" id="IPR007483">
    <property type="entry name" value="Hamartin"/>
</dbReference>
<evidence type="ECO:0000313" key="6">
    <source>
        <dbReference type="Ensembl" id="ENSNNAP00000005075.1"/>
    </source>
</evidence>
<dbReference type="GO" id="GO:0007160">
    <property type="term" value="P:cell-matrix adhesion"/>
    <property type="evidence" value="ECO:0007669"/>
    <property type="project" value="Ensembl"/>
</dbReference>
<feature type="region of interest" description="Disordered" evidence="5">
    <location>
        <begin position="998"/>
        <end position="1057"/>
    </location>
</feature>
<dbReference type="GO" id="GO:0005811">
    <property type="term" value="C:lipid droplet"/>
    <property type="evidence" value="ECO:0007669"/>
    <property type="project" value="Ensembl"/>
</dbReference>
<dbReference type="InterPro" id="IPR016024">
    <property type="entry name" value="ARM-type_fold"/>
</dbReference>
<dbReference type="GO" id="GO:0051879">
    <property type="term" value="F:Hsp90 protein binding"/>
    <property type="evidence" value="ECO:0007669"/>
    <property type="project" value="Ensembl"/>
</dbReference>
<dbReference type="GO" id="GO:0006139">
    <property type="term" value="P:nucleobase-containing compound metabolic process"/>
    <property type="evidence" value="ECO:0007669"/>
    <property type="project" value="InterPro"/>
</dbReference>
<protein>
    <submittedName>
        <fullName evidence="6">TSC complex subunit 1</fullName>
    </submittedName>
</protein>
<keyword evidence="1" id="KW-0808">Transferase</keyword>
<dbReference type="GO" id="GO:0001843">
    <property type="term" value="P:neural tube closure"/>
    <property type="evidence" value="ECO:0007669"/>
    <property type="project" value="Ensembl"/>
</dbReference>
<keyword evidence="2" id="KW-0547">Nucleotide-binding</keyword>
<evidence type="ECO:0000256" key="2">
    <source>
        <dbReference type="ARBA" id="ARBA00022741"/>
    </source>
</evidence>
<dbReference type="GO" id="GO:0046323">
    <property type="term" value="P:D-glucose import"/>
    <property type="evidence" value="ECO:0007669"/>
    <property type="project" value="Ensembl"/>
</dbReference>
<feature type="compositionally biased region" description="Acidic residues" evidence="5">
    <location>
        <begin position="459"/>
        <end position="472"/>
    </location>
</feature>
<dbReference type="SUPFAM" id="SSF52540">
    <property type="entry name" value="P-loop containing nucleoside triphosphate hydrolases"/>
    <property type="match status" value="2"/>
</dbReference>
<dbReference type="CDD" id="cd01428">
    <property type="entry name" value="ADK"/>
    <property type="match status" value="1"/>
</dbReference>
<dbReference type="InterPro" id="IPR000850">
    <property type="entry name" value="Adenylat/UMP-CMP_kin"/>
</dbReference>
<dbReference type="GO" id="GO:0030030">
    <property type="term" value="P:cell projection organization"/>
    <property type="evidence" value="ECO:0007669"/>
    <property type="project" value="Ensembl"/>
</dbReference>
<accession>A0A8C6VFP0</accession>
<keyword evidence="7" id="KW-1185">Reference proteome</keyword>
<dbReference type="GO" id="GO:0030544">
    <property type="term" value="F:Hsp70 protein binding"/>
    <property type="evidence" value="ECO:0007669"/>
    <property type="project" value="Ensembl"/>
</dbReference>
<dbReference type="Gene3D" id="3.40.50.300">
    <property type="entry name" value="P-loop containing nucleotide triphosphate hydrolases"/>
    <property type="match status" value="2"/>
</dbReference>
<dbReference type="GO" id="GO:0032868">
    <property type="term" value="P:response to insulin"/>
    <property type="evidence" value="ECO:0007669"/>
    <property type="project" value="Ensembl"/>
</dbReference>
<feature type="compositionally biased region" description="Polar residues" evidence="5">
    <location>
        <begin position="485"/>
        <end position="503"/>
    </location>
</feature>
<dbReference type="GO" id="GO:0005884">
    <property type="term" value="C:actin filament"/>
    <property type="evidence" value="ECO:0007669"/>
    <property type="project" value="Ensembl"/>
</dbReference>
<dbReference type="GO" id="GO:0014069">
    <property type="term" value="C:postsynaptic density"/>
    <property type="evidence" value="ECO:0007669"/>
    <property type="project" value="Ensembl"/>
</dbReference>
<dbReference type="GO" id="GO:0030027">
    <property type="term" value="C:lamellipodium"/>
    <property type="evidence" value="ECO:0007669"/>
    <property type="project" value="Ensembl"/>
</dbReference>
<dbReference type="GO" id="GO:0038202">
    <property type="term" value="P:TORC1 signaling"/>
    <property type="evidence" value="ECO:0007669"/>
    <property type="project" value="Ensembl"/>
</dbReference>
<keyword evidence="4" id="KW-0175">Coiled coil</keyword>
<sequence>MSQQTNIGDLLPMLDSPVLAVLEDIMAVFRDNLASDRGPMLVNSLVDYYLETSSQQALHILTAVQEPHDKHLLDKINEYMSKPSTRLATLSLLGHVIRCQPSWKHKLPQAPVLLSLLKCLKTDTDVVVLTTGVLVLITLLPMIPQSGKQYLHDFFGIFGRLSSWYLKNPGHVAEIYLVHLHASVYALFHRLYGMYPCNFVSFLRSHYSMKENLETFEEVVKPMMGHVRIHPELVTGSKDHELDPRRWKRLETHDVVIECAKISLDPAEASYEDGYCPTALQACTHQSLRPADPDATPYLIPPNGLGALTSTPYSASRLVPSQIPGQLPHILNPQPSSLSTEPQQVSFWSPSAVCGMTTPPTSPGLVLESLQTSSQPCTKFFSAADDSVLSSVPATTAAPSKKEEKADLTRPFLSRQQNIRTLDSQGSKNSVTLSDLPNILDNLEASCEDSGEKDREEEAISNEISEITDAEAEPVVPRGGFDSPFYQSSENLSGSRKSQSVASTAAGPFSNAEPSASFLDQSGLEGPRDTPKQAFTPIERPCRDAEEIPAGVQELWASPDPGLWTPSPCKIPARQRPGLGSHQLPGYEHLFEVALPKTAYLFVSRKTEELLKKCKGGLEDGVFLSASPLHILDRLLQHGADVHSRELNKLSLPSRSADWTHFGGSPPSDEIHTLQNQLRLLHNQLLYERFKRQQHAVRNRRLLRKVIKAAALEEHNAAMKDQLHLQEKDIQTLKLSLQKEQAKHRLFQEECDGMVAQLHSQIRQLQHEREEYYNQSQELKTKLEDCSTVIRDLRSELKKSNNKVCHTKLLLSQVSQKLSNSESVQQQMEFLNRQLLVLGEVNELYLEQLQNKHADTTKEVGIMQTAFRKELERAKSFLLLQNQQVEASQNRITELESQLTKKDHLLLEQKKYLEDVNVQARNKLQTVEQQYRAQKQITQTFQLEILRLYSCLDSDRSQKKQEEDKMETAEMAEERLSGANEGLCHPVAGCSEEMLDRNGAANSSCPQAHNSSSSSSSSSSKGNSGGSSPEKAPGERGRQFNNSSWEASARQAPPAPRSRLTDLLGSLLIHQPENPLDFLIRQLKFSNCDAPRIFLLGPPASGKTTIAMWLSKQLVIPRISRESLLANEWSALSSKVRDYLERKQNVPDGLWAQLIGERLKLEDCLCNGWILEGIPDSREFARSLQVQGIIPRHVVVLYAPDIVLIERNLGKRVDEMTGEVYHTTFDWPTDDSIRWRLKAPKGISEKETSQRLLEYHRNFPGIVQSFGKSIKLINADQPCADAFWQVLSHVRQPPHTDSPFSARILLCGPPGSGKSLQAALLAQKYGLINGLCSIN</sequence>
<dbReference type="GO" id="GO:0008283">
    <property type="term" value="P:cell population proliferation"/>
    <property type="evidence" value="ECO:0007669"/>
    <property type="project" value="Ensembl"/>
</dbReference>
<evidence type="ECO:0000256" key="1">
    <source>
        <dbReference type="ARBA" id="ARBA00022679"/>
    </source>
</evidence>
<dbReference type="Pfam" id="PF00406">
    <property type="entry name" value="ADK"/>
    <property type="match status" value="1"/>
</dbReference>
<dbReference type="GO" id="GO:0036064">
    <property type="term" value="C:ciliary basal body"/>
    <property type="evidence" value="ECO:0007669"/>
    <property type="project" value="Ensembl"/>
</dbReference>
<dbReference type="GO" id="GO:0050821">
    <property type="term" value="P:protein stabilization"/>
    <property type="evidence" value="ECO:0007669"/>
    <property type="project" value="Ensembl"/>
</dbReference>
<dbReference type="GO" id="GO:0005938">
    <property type="term" value="C:cell cortex"/>
    <property type="evidence" value="ECO:0007669"/>
    <property type="project" value="Ensembl"/>
</dbReference>
<organism evidence="6 7">
    <name type="scientific">Naja naja</name>
    <name type="common">Indian cobra</name>
    <dbReference type="NCBI Taxonomy" id="35670"/>
    <lineage>
        <taxon>Eukaryota</taxon>
        <taxon>Metazoa</taxon>
        <taxon>Chordata</taxon>
        <taxon>Craniata</taxon>
        <taxon>Vertebrata</taxon>
        <taxon>Euteleostomi</taxon>
        <taxon>Lepidosauria</taxon>
        <taxon>Squamata</taxon>
        <taxon>Bifurcata</taxon>
        <taxon>Unidentata</taxon>
        <taxon>Episquamata</taxon>
        <taxon>Toxicofera</taxon>
        <taxon>Serpentes</taxon>
        <taxon>Colubroidea</taxon>
        <taxon>Elapidae</taxon>
        <taxon>Elapinae</taxon>
        <taxon>Naja</taxon>
    </lineage>
</organism>
<dbReference type="GO" id="GO:0043379">
    <property type="term" value="P:memory T cell differentiation"/>
    <property type="evidence" value="ECO:0007669"/>
    <property type="project" value="Ensembl"/>
</dbReference>
<dbReference type="GO" id="GO:0051726">
    <property type="term" value="P:regulation of cell cycle"/>
    <property type="evidence" value="ECO:0007669"/>
    <property type="project" value="TreeGrafter"/>
</dbReference>
<dbReference type="GO" id="GO:0021987">
    <property type="term" value="P:cerebral cortex development"/>
    <property type="evidence" value="ECO:0007669"/>
    <property type="project" value="Ensembl"/>
</dbReference>
<dbReference type="GO" id="GO:1904263">
    <property type="term" value="P:positive regulation of TORC1 signaling"/>
    <property type="evidence" value="ECO:0007669"/>
    <property type="project" value="Ensembl"/>
</dbReference>
<feature type="coiled-coil region" evidence="4">
    <location>
        <begin position="709"/>
        <end position="803"/>
    </location>
</feature>
<dbReference type="Pfam" id="PF04388">
    <property type="entry name" value="Hamartin"/>
    <property type="match status" value="2"/>
</dbReference>
<dbReference type="GO" id="GO:0055007">
    <property type="term" value="P:cardiac muscle cell differentiation"/>
    <property type="evidence" value="ECO:0007669"/>
    <property type="project" value="Ensembl"/>
</dbReference>
<evidence type="ECO:0000313" key="7">
    <source>
        <dbReference type="Proteomes" id="UP000694559"/>
    </source>
</evidence>
<dbReference type="GO" id="GO:0101031">
    <property type="term" value="C:protein folding chaperone complex"/>
    <property type="evidence" value="ECO:0007669"/>
    <property type="project" value="Ensembl"/>
</dbReference>
<gene>
    <name evidence="6" type="primary">TSC1</name>
</gene>
<dbReference type="GO" id="GO:0008285">
    <property type="term" value="P:negative regulation of cell population proliferation"/>
    <property type="evidence" value="ECO:0007669"/>
    <property type="project" value="Ensembl"/>
</dbReference>
<evidence type="ECO:0000256" key="4">
    <source>
        <dbReference type="SAM" id="Coils"/>
    </source>
</evidence>
<dbReference type="GO" id="GO:0045792">
    <property type="term" value="P:negative regulation of cell size"/>
    <property type="evidence" value="ECO:0007669"/>
    <property type="project" value="Ensembl"/>
</dbReference>
<reference evidence="6" key="2">
    <citation type="submission" date="2025-09" db="UniProtKB">
        <authorList>
            <consortium name="Ensembl"/>
        </authorList>
    </citation>
    <scope>IDENTIFICATION</scope>
</reference>
<feature type="region of interest" description="Disordered" evidence="5">
    <location>
        <begin position="447"/>
        <end position="542"/>
    </location>
</feature>
<dbReference type="GO" id="GO:0033596">
    <property type="term" value="C:TSC1-TSC2 complex"/>
    <property type="evidence" value="ECO:0007669"/>
    <property type="project" value="Ensembl"/>
</dbReference>